<dbReference type="InterPro" id="IPR015168">
    <property type="entry name" value="SsuA/THI5"/>
</dbReference>
<name>A0A7W8QHY6_9ACTN</name>
<feature type="signal peptide" evidence="3">
    <location>
        <begin position="1"/>
        <end position="25"/>
    </location>
</feature>
<evidence type="ECO:0000256" key="3">
    <source>
        <dbReference type="SAM" id="SignalP"/>
    </source>
</evidence>
<keyword evidence="3" id="KW-0732">Signal</keyword>
<organism evidence="5 6">
    <name type="scientific">Nocardiopsis composta</name>
    <dbReference type="NCBI Taxonomy" id="157465"/>
    <lineage>
        <taxon>Bacteria</taxon>
        <taxon>Bacillati</taxon>
        <taxon>Actinomycetota</taxon>
        <taxon>Actinomycetes</taxon>
        <taxon>Streptosporangiales</taxon>
        <taxon>Nocardiopsidaceae</taxon>
        <taxon>Nocardiopsis</taxon>
    </lineage>
</organism>
<gene>
    <name evidence="5" type="ORF">HDA36_000134</name>
</gene>
<dbReference type="RefSeq" id="WP_184387627.1">
    <property type="nucleotide sequence ID" value="NZ_BAAAJD010000157.1"/>
</dbReference>
<protein>
    <submittedName>
        <fullName evidence="5">Sulfonate transport system substrate-binding protein</fullName>
    </submittedName>
</protein>
<reference evidence="5 6" key="1">
    <citation type="submission" date="2020-08" db="EMBL/GenBank/DDBJ databases">
        <title>Sequencing the genomes of 1000 actinobacteria strains.</title>
        <authorList>
            <person name="Klenk H.-P."/>
        </authorList>
    </citation>
    <scope>NUCLEOTIDE SEQUENCE [LARGE SCALE GENOMIC DNA]</scope>
    <source>
        <strain evidence="5 6">DSM 44551</strain>
    </source>
</reference>
<dbReference type="Pfam" id="PF09084">
    <property type="entry name" value="NMT1"/>
    <property type="match status" value="1"/>
</dbReference>
<evidence type="ECO:0000313" key="5">
    <source>
        <dbReference type="EMBL" id="MBB5430050.1"/>
    </source>
</evidence>
<proteinExistence type="inferred from homology"/>
<dbReference type="SUPFAM" id="SSF53850">
    <property type="entry name" value="Periplasmic binding protein-like II"/>
    <property type="match status" value="1"/>
</dbReference>
<evidence type="ECO:0000259" key="4">
    <source>
        <dbReference type="SMART" id="SM00062"/>
    </source>
</evidence>
<dbReference type="InterPro" id="IPR001638">
    <property type="entry name" value="Solute-binding_3/MltF_N"/>
</dbReference>
<comment type="caution">
    <text evidence="5">The sequence shown here is derived from an EMBL/GenBank/DDBJ whole genome shotgun (WGS) entry which is preliminary data.</text>
</comment>
<dbReference type="PANTHER" id="PTHR30024">
    <property type="entry name" value="ALIPHATIC SULFONATES-BINDING PROTEIN-RELATED"/>
    <property type="match status" value="1"/>
</dbReference>
<dbReference type="PROSITE" id="PS51257">
    <property type="entry name" value="PROKAR_LIPOPROTEIN"/>
    <property type="match status" value="1"/>
</dbReference>
<evidence type="ECO:0000313" key="6">
    <source>
        <dbReference type="Proteomes" id="UP000572635"/>
    </source>
</evidence>
<dbReference type="Gene3D" id="3.40.190.10">
    <property type="entry name" value="Periplasmic binding protein-like II"/>
    <property type="match status" value="2"/>
</dbReference>
<accession>A0A7W8QHY6</accession>
<keyword evidence="6" id="KW-1185">Reference proteome</keyword>
<comment type="similarity">
    <text evidence="1">Belongs to the bacterial solute-binding protein SsuA/TauA family.</text>
</comment>
<feature type="domain" description="Solute-binding protein family 3/N-terminal" evidence="4">
    <location>
        <begin position="34"/>
        <end position="254"/>
    </location>
</feature>
<dbReference type="Proteomes" id="UP000572635">
    <property type="component" value="Unassembled WGS sequence"/>
</dbReference>
<evidence type="ECO:0000256" key="1">
    <source>
        <dbReference type="ARBA" id="ARBA00010742"/>
    </source>
</evidence>
<feature type="region of interest" description="Disordered" evidence="2">
    <location>
        <begin position="314"/>
        <end position="335"/>
    </location>
</feature>
<evidence type="ECO:0000256" key="2">
    <source>
        <dbReference type="SAM" id="MobiDB-lite"/>
    </source>
</evidence>
<dbReference type="AlphaFoldDB" id="A0A7W8QHY6"/>
<dbReference type="SMART" id="SM00062">
    <property type="entry name" value="PBPb"/>
    <property type="match status" value="1"/>
</dbReference>
<feature type="chain" id="PRO_5030988501" evidence="3">
    <location>
        <begin position="26"/>
        <end position="335"/>
    </location>
</feature>
<dbReference type="EMBL" id="JACHDB010000001">
    <property type="protein sequence ID" value="MBB5430050.1"/>
    <property type="molecule type" value="Genomic_DNA"/>
</dbReference>
<sequence>MARGTTTTGAGLAALALLGASACSAASGDDGGTVLRIGELGAVPAAPALLEAAGVDQDLPYEIEWKQFANAGPEYVEAAGVDEVDLGVTADTPLIFADAADAGLKAVAVVSIDAPEEQSDNAILVPAGSDASSVADLEGARVAFQEGTITQYHVIKALESEGLGLDDIEPVNLPVTDGVTALQNGEVDALATLQTHWAQAEADGARALVTGSGLIAGNSLVSARAEAIGDPDLGPAIEDYLGRLAEAVQWKEEHPEEWAEIYAGLSGLPEEVVLASEERAASSVGPVTDEAVAAQQDQSDVYLEVGVLDERQDAAGQFDPSYNGVFGAPTELGGD</sequence>
<dbReference type="PANTHER" id="PTHR30024:SF48">
    <property type="entry name" value="ABC TRANSPORTER SUBSTRATE-BINDING PROTEIN"/>
    <property type="match status" value="1"/>
</dbReference>